<feature type="domain" description="Nudix hydrolase" evidence="10">
    <location>
        <begin position="140"/>
        <end position="268"/>
    </location>
</feature>
<comment type="cofactor">
    <cofactor evidence="1">
        <name>Mg(2+)</name>
        <dbReference type="ChEBI" id="CHEBI:18420"/>
    </cofactor>
</comment>
<dbReference type="InterPro" id="IPR050241">
    <property type="entry name" value="NAD-cap_RNA_hydrolase_NudC"/>
</dbReference>
<dbReference type="PANTHER" id="PTHR42904:SF6">
    <property type="entry name" value="NAD-CAPPED RNA HYDROLASE NUDT12"/>
    <property type="match status" value="1"/>
</dbReference>
<accession>A0A9D1YWM5</accession>
<name>A0A9D1YWM5_9MICO</name>
<dbReference type="Pfam" id="PF00293">
    <property type="entry name" value="NUDIX"/>
    <property type="match status" value="1"/>
</dbReference>
<protein>
    <recommendedName>
        <fullName evidence="4">NAD(+) diphosphatase</fullName>
        <ecNumber evidence="4">3.6.1.22</ecNumber>
    </recommendedName>
</protein>
<dbReference type="InterPro" id="IPR000086">
    <property type="entry name" value="NUDIX_hydrolase_dom"/>
</dbReference>
<dbReference type="PANTHER" id="PTHR42904">
    <property type="entry name" value="NUDIX HYDROLASE, NUDC SUBFAMILY"/>
    <property type="match status" value="1"/>
</dbReference>
<keyword evidence="5" id="KW-0479">Metal-binding</keyword>
<keyword evidence="6 11" id="KW-0378">Hydrolase</keyword>
<evidence type="ECO:0000256" key="4">
    <source>
        <dbReference type="ARBA" id="ARBA00012381"/>
    </source>
</evidence>
<dbReference type="GO" id="GO:0005829">
    <property type="term" value="C:cytosol"/>
    <property type="evidence" value="ECO:0007669"/>
    <property type="project" value="TreeGrafter"/>
</dbReference>
<dbReference type="GO" id="GO:0035529">
    <property type="term" value="F:NADH pyrophosphatase activity"/>
    <property type="evidence" value="ECO:0007669"/>
    <property type="project" value="TreeGrafter"/>
</dbReference>
<comment type="caution">
    <text evidence="11">The sequence shown here is derived from an EMBL/GenBank/DDBJ whole genome shotgun (WGS) entry which is preliminary data.</text>
</comment>
<evidence type="ECO:0000259" key="10">
    <source>
        <dbReference type="PROSITE" id="PS51462"/>
    </source>
</evidence>
<dbReference type="CDD" id="cd03429">
    <property type="entry name" value="NUDIX_NADH_pyrophosphatase_Nudt13"/>
    <property type="match status" value="1"/>
</dbReference>
<dbReference type="GO" id="GO:0046872">
    <property type="term" value="F:metal ion binding"/>
    <property type="evidence" value="ECO:0007669"/>
    <property type="project" value="UniProtKB-KW"/>
</dbReference>
<evidence type="ECO:0000256" key="6">
    <source>
        <dbReference type="ARBA" id="ARBA00022801"/>
    </source>
</evidence>
<evidence type="ECO:0000256" key="2">
    <source>
        <dbReference type="ARBA" id="ARBA00001947"/>
    </source>
</evidence>
<dbReference type="PROSITE" id="PS51462">
    <property type="entry name" value="NUDIX"/>
    <property type="match status" value="1"/>
</dbReference>
<dbReference type="Gene3D" id="3.90.79.20">
    <property type="match status" value="1"/>
</dbReference>
<evidence type="ECO:0000313" key="12">
    <source>
        <dbReference type="Proteomes" id="UP000824005"/>
    </source>
</evidence>
<evidence type="ECO:0000256" key="7">
    <source>
        <dbReference type="ARBA" id="ARBA00022842"/>
    </source>
</evidence>
<dbReference type="GO" id="GO:0006742">
    <property type="term" value="P:NADP+ catabolic process"/>
    <property type="evidence" value="ECO:0007669"/>
    <property type="project" value="TreeGrafter"/>
</dbReference>
<evidence type="ECO:0000256" key="9">
    <source>
        <dbReference type="ARBA" id="ARBA00023679"/>
    </source>
</evidence>
<reference evidence="11" key="1">
    <citation type="journal article" date="2021" name="PeerJ">
        <title>Extensive microbial diversity within the chicken gut microbiome revealed by metagenomics and culture.</title>
        <authorList>
            <person name="Gilroy R."/>
            <person name="Ravi A."/>
            <person name="Getino M."/>
            <person name="Pursley I."/>
            <person name="Horton D.L."/>
            <person name="Alikhan N.F."/>
            <person name="Baker D."/>
            <person name="Gharbi K."/>
            <person name="Hall N."/>
            <person name="Watson M."/>
            <person name="Adriaenssens E.M."/>
            <person name="Foster-Nyarko E."/>
            <person name="Jarju S."/>
            <person name="Secka A."/>
            <person name="Antonio M."/>
            <person name="Oren A."/>
            <person name="Chaudhuri R.R."/>
            <person name="La Ragione R."/>
            <person name="Hildebrand F."/>
            <person name="Pallen M.J."/>
        </authorList>
    </citation>
    <scope>NUCLEOTIDE SEQUENCE</scope>
    <source>
        <strain evidence="11">ChiGjej1B1-98</strain>
    </source>
</reference>
<dbReference type="EC" id="3.6.1.22" evidence="4"/>
<dbReference type="InterPro" id="IPR020084">
    <property type="entry name" value="NUDIX_hydrolase_CS"/>
</dbReference>
<dbReference type="Gene3D" id="3.90.79.10">
    <property type="entry name" value="Nucleoside Triphosphate Pyrophosphohydrolase"/>
    <property type="match status" value="1"/>
</dbReference>
<evidence type="ECO:0000256" key="1">
    <source>
        <dbReference type="ARBA" id="ARBA00001946"/>
    </source>
</evidence>
<keyword evidence="8" id="KW-0520">NAD</keyword>
<evidence type="ECO:0000256" key="5">
    <source>
        <dbReference type="ARBA" id="ARBA00022723"/>
    </source>
</evidence>
<evidence type="ECO:0000313" key="11">
    <source>
        <dbReference type="EMBL" id="HIY66420.1"/>
    </source>
</evidence>
<dbReference type="AlphaFoldDB" id="A0A9D1YWM5"/>
<dbReference type="SUPFAM" id="SSF55811">
    <property type="entry name" value="Nudix"/>
    <property type="match status" value="1"/>
</dbReference>
<comment type="similarity">
    <text evidence="3">Belongs to the Nudix hydrolase family. NudC subfamily.</text>
</comment>
<reference evidence="11" key="2">
    <citation type="submission" date="2021-04" db="EMBL/GenBank/DDBJ databases">
        <authorList>
            <person name="Gilroy R."/>
        </authorList>
    </citation>
    <scope>NUCLEOTIDE SEQUENCE</scope>
    <source>
        <strain evidence="11">ChiGjej1B1-98</strain>
    </source>
</reference>
<gene>
    <name evidence="11" type="primary">nudC</name>
    <name evidence="11" type="ORF">H9830_09115</name>
</gene>
<evidence type="ECO:0000256" key="8">
    <source>
        <dbReference type="ARBA" id="ARBA00023027"/>
    </source>
</evidence>
<comment type="catalytic activity">
    <reaction evidence="9">
        <text>a 5'-end NAD(+)-phospho-ribonucleoside in mRNA + H2O = a 5'-end phospho-adenosine-phospho-ribonucleoside in mRNA + beta-nicotinamide D-ribonucleotide + 2 H(+)</text>
        <dbReference type="Rhea" id="RHEA:60876"/>
        <dbReference type="Rhea" id="RHEA-COMP:15698"/>
        <dbReference type="Rhea" id="RHEA-COMP:15719"/>
        <dbReference type="ChEBI" id="CHEBI:14649"/>
        <dbReference type="ChEBI" id="CHEBI:15377"/>
        <dbReference type="ChEBI" id="CHEBI:15378"/>
        <dbReference type="ChEBI" id="CHEBI:144029"/>
        <dbReference type="ChEBI" id="CHEBI:144051"/>
    </reaction>
    <physiologicalReaction direction="left-to-right" evidence="9">
        <dbReference type="Rhea" id="RHEA:60877"/>
    </physiologicalReaction>
</comment>
<dbReference type="InterPro" id="IPR049734">
    <property type="entry name" value="NudC-like_C"/>
</dbReference>
<keyword evidence="7" id="KW-0460">Magnesium</keyword>
<dbReference type="GO" id="GO:0019677">
    <property type="term" value="P:NAD+ catabolic process"/>
    <property type="evidence" value="ECO:0007669"/>
    <property type="project" value="TreeGrafter"/>
</dbReference>
<dbReference type="PROSITE" id="PS00893">
    <property type="entry name" value="NUDIX_BOX"/>
    <property type="match status" value="1"/>
</dbReference>
<organism evidence="11 12">
    <name type="scientific">Candidatus Agrococcus pullicola</name>
    <dbReference type="NCBI Taxonomy" id="2838429"/>
    <lineage>
        <taxon>Bacteria</taxon>
        <taxon>Bacillati</taxon>
        <taxon>Actinomycetota</taxon>
        <taxon>Actinomycetes</taxon>
        <taxon>Micrococcales</taxon>
        <taxon>Microbacteriaceae</taxon>
        <taxon>Agrococcus</taxon>
    </lineage>
</organism>
<dbReference type="EMBL" id="DXDC01000275">
    <property type="protein sequence ID" value="HIY66420.1"/>
    <property type="molecule type" value="Genomic_DNA"/>
</dbReference>
<sequence>MRIGRLSRRGLDYSTDADATLSAAVRDPRTRLLAVSRDGIAFLSDAARAGESLVWLGQTPDERHWVASLGWAGDEDELDWSNLRTILAEGDEDFTAIATQATALARWHDDHGYSPVDGSAVRPVHAGWALQDAGDRLHFPRTDPAVIVAIATQDDERLLLASNTAWDENRFSLIAGFVDPGESLESAVVRESLEEVGLELSRVRYVSSQPWPFPRSLMVGFAATATNPGDVHVDGVEIRDARWFTRAQLRSGAVQLPGSESIARKLIERWLAADTR</sequence>
<dbReference type="Proteomes" id="UP000824005">
    <property type="component" value="Unassembled WGS sequence"/>
</dbReference>
<evidence type="ECO:0000256" key="3">
    <source>
        <dbReference type="ARBA" id="ARBA00009595"/>
    </source>
</evidence>
<dbReference type="NCBIfam" id="NF001299">
    <property type="entry name" value="PRK00241.1"/>
    <property type="match status" value="1"/>
</dbReference>
<comment type="cofactor">
    <cofactor evidence="2">
        <name>Zn(2+)</name>
        <dbReference type="ChEBI" id="CHEBI:29105"/>
    </cofactor>
</comment>
<dbReference type="InterPro" id="IPR015797">
    <property type="entry name" value="NUDIX_hydrolase-like_dom_sf"/>
</dbReference>
<proteinExistence type="inferred from homology"/>